<dbReference type="Gene3D" id="2.60.120.10">
    <property type="entry name" value="Jelly Rolls"/>
    <property type="match status" value="1"/>
</dbReference>
<dbReference type="SUPFAM" id="SSF51182">
    <property type="entry name" value="RmlC-like cupins"/>
    <property type="match status" value="1"/>
</dbReference>
<dbReference type="GO" id="GO:0005829">
    <property type="term" value="C:cytosol"/>
    <property type="evidence" value="ECO:0007669"/>
    <property type="project" value="TreeGrafter"/>
</dbReference>
<comment type="subunit">
    <text evidence="7">Homodimer.</text>
</comment>
<proteinExistence type="inferred from homology"/>
<feature type="active site" description="Proton donor" evidence="5">
    <location>
        <position position="132"/>
    </location>
</feature>
<comment type="function">
    <text evidence="2 7">Catalyzes the epimerization of the C3' and C5'positions of dTDP-6-deoxy-D-xylo-4-hexulose, forming dTDP-6-deoxy-L-lyxo-4-hexulose.</text>
</comment>
<dbReference type="AlphaFoldDB" id="A0AAJ5VUM9"/>
<accession>A0AAJ5VUM9</accession>
<dbReference type="PANTHER" id="PTHR21047">
    <property type="entry name" value="DTDP-6-DEOXY-D-GLUCOSE-3,5 EPIMERASE"/>
    <property type="match status" value="1"/>
</dbReference>
<evidence type="ECO:0000256" key="4">
    <source>
        <dbReference type="ARBA" id="ARBA00019595"/>
    </source>
</evidence>
<organism evidence="8 9">
    <name type="scientific">Candidatus Devosia phytovorans</name>
    <dbReference type="NCBI Taxonomy" id="3121372"/>
    <lineage>
        <taxon>Bacteria</taxon>
        <taxon>Pseudomonadati</taxon>
        <taxon>Pseudomonadota</taxon>
        <taxon>Alphaproteobacteria</taxon>
        <taxon>Hyphomicrobiales</taxon>
        <taxon>Devosiaceae</taxon>
        <taxon>Devosia</taxon>
    </lineage>
</organism>
<dbReference type="InterPro" id="IPR014710">
    <property type="entry name" value="RmlC-like_jellyroll"/>
</dbReference>
<dbReference type="PANTHER" id="PTHR21047:SF2">
    <property type="entry name" value="THYMIDINE DIPHOSPHO-4-KETO-RHAMNOSE 3,5-EPIMERASE"/>
    <property type="match status" value="1"/>
</dbReference>
<comment type="catalytic activity">
    <reaction evidence="1 7">
        <text>dTDP-4-dehydro-6-deoxy-alpha-D-glucose = dTDP-4-dehydro-beta-L-rhamnose</text>
        <dbReference type="Rhea" id="RHEA:16969"/>
        <dbReference type="ChEBI" id="CHEBI:57649"/>
        <dbReference type="ChEBI" id="CHEBI:62830"/>
        <dbReference type="EC" id="5.1.3.13"/>
    </reaction>
</comment>
<name>A0AAJ5VUM9_9HYPH</name>
<feature type="active site" description="Proton acceptor" evidence="5">
    <location>
        <position position="62"/>
    </location>
</feature>
<evidence type="ECO:0000256" key="6">
    <source>
        <dbReference type="PIRSR" id="PIRSR600888-3"/>
    </source>
</evidence>
<evidence type="ECO:0000313" key="8">
    <source>
        <dbReference type="EMBL" id="WEK03783.1"/>
    </source>
</evidence>
<feature type="site" description="Participates in a stacking interaction with the thymidine ring of dTDP-4-oxo-6-deoxyglucose" evidence="6">
    <location>
        <position position="138"/>
    </location>
</feature>
<evidence type="ECO:0000256" key="3">
    <source>
        <dbReference type="ARBA" id="ARBA00012098"/>
    </source>
</evidence>
<evidence type="ECO:0000256" key="2">
    <source>
        <dbReference type="ARBA" id="ARBA00001997"/>
    </source>
</evidence>
<dbReference type="NCBIfam" id="TIGR01221">
    <property type="entry name" value="rmlC"/>
    <property type="match status" value="1"/>
</dbReference>
<evidence type="ECO:0000256" key="1">
    <source>
        <dbReference type="ARBA" id="ARBA00001298"/>
    </source>
</evidence>
<dbReference type="Proteomes" id="UP001217476">
    <property type="component" value="Chromosome"/>
</dbReference>
<evidence type="ECO:0000256" key="5">
    <source>
        <dbReference type="PIRSR" id="PIRSR600888-1"/>
    </source>
</evidence>
<reference evidence="8" key="1">
    <citation type="submission" date="2023-03" db="EMBL/GenBank/DDBJ databases">
        <title>Andean soil-derived lignocellulolytic bacterial consortium as a source of novel taxa and putative plastic-active enzymes.</title>
        <authorList>
            <person name="Diaz-Garcia L."/>
            <person name="Chuvochina M."/>
            <person name="Feuerriegel G."/>
            <person name="Bunk B."/>
            <person name="Sproer C."/>
            <person name="Streit W.R."/>
            <person name="Rodriguez L.M."/>
            <person name="Overmann J."/>
            <person name="Jimenez D.J."/>
        </authorList>
    </citation>
    <scope>NUCLEOTIDE SEQUENCE</scope>
    <source>
        <strain evidence="8">MAG 4196</strain>
    </source>
</reference>
<evidence type="ECO:0000256" key="7">
    <source>
        <dbReference type="RuleBase" id="RU364069"/>
    </source>
</evidence>
<sequence>MIFRETPLAGAYVLDIEPRADARGFFARTVDRDEFARYGLDANFVQQSVSWNPHLGTLRGLHYQAAPHEEDKLVRVTRGAIFDVIVDLRTKSTTHGHWYGVELTALNHRQLYIPKGFAHGFQTLQSDTEVFYEMTVPFHPDAPRGVRWDDPDLGIVWPYSIGAGDTRMSYSDLQHPLLKELAS</sequence>
<dbReference type="Pfam" id="PF00908">
    <property type="entry name" value="dTDP_sugar_isom"/>
    <property type="match status" value="1"/>
</dbReference>
<dbReference type="InterPro" id="IPR000888">
    <property type="entry name" value="RmlC-like"/>
</dbReference>
<gene>
    <name evidence="8" type="primary">rfbC</name>
    <name evidence="8" type="ORF">P0Y65_16545</name>
</gene>
<dbReference type="InterPro" id="IPR011051">
    <property type="entry name" value="RmlC_Cupin_sf"/>
</dbReference>
<dbReference type="EMBL" id="CP119312">
    <property type="protein sequence ID" value="WEK03783.1"/>
    <property type="molecule type" value="Genomic_DNA"/>
</dbReference>
<dbReference type="GO" id="GO:0000271">
    <property type="term" value="P:polysaccharide biosynthetic process"/>
    <property type="evidence" value="ECO:0007669"/>
    <property type="project" value="TreeGrafter"/>
</dbReference>
<dbReference type="GO" id="GO:0008830">
    <property type="term" value="F:dTDP-4-dehydrorhamnose 3,5-epimerase activity"/>
    <property type="evidence" value="ECO:0007669"/>
    <property type="project" value="UniProtKB-UniRule"/>
</dbReference>
<comment type="pathway">
    <text evidence="7">Carbohydrate biosynthesis; dTDP-L-rhamnose biosynthesis.</text>
</comment>
<keyword evidence="7 8" id="KW-0413">Isomerase</keyword>
<protein>
    <recommendedName>
        <fullName evidence="4 7">dTDP-4-dehydrorhamnose 3,5-epimerase</fullName>
        <ecNumber evidence="3 7">5.1.3.13</ecNumber>
    </recommendedName>
    <alternativeName>
        <fullName evidence="7">Thymidine diphospho-4-keto-rhamnose 3,5-epimerase</fullName>
    </alternativeName>
</protein>
<evidence type="ECO:0000313" key="9">
    <source>
        <dbReference type="Proteomes" id="UP001217476"/>
    </source>
</evidence>
<dbReference type="GO" id="GO:0019305">
    <property type="term" value="P:dTDP-rhamnose biosynthetic process"/>
    <property type="evidence" value="ECO:0007669"/>
    <property type="project" value="UniProtKB-UniRule"/>
</dbReference>
<dbReference type="CDD" id="cd00438">
    <property type="entry name" value="cupin_RmlC"/>
    <property type="match status" value="1"/>
</dbReference>
<comment type="similarity">
    <text evidence="7">Belongs to the dTDP-4-dehydrorhamnose 3,5-epimerase family.</text>
</comment>
<dbReference type="EC" id="5.1.3.13" evidence="3 7"/>